<gene>
    <name evidence="12" type="ORF">SAMN02745216_04514</name>
</gene>
<evidence type="ECO:0000256" key="7">
    <source>
        <dbReference type="ARBA" id="ARBA00022989"/>
    </source>
</evidence>
<dbReference type="InterPro" id="IPR027417">
    <property type="entry name" value="P-loop_NTPase"/>
</dbReference>
<dbReference type="OrthoDB" id="9809450at2"/>
<feature type="transmembrane region" description="Helical" evidence="9">
    <location>
        <begin position="237"/>
        <end position="262"/>
    </location>
</feature>
<dbReference type="InterPro" id="IPR013563">
    <property type="entry name" value="Oligopep_ABC_C"/>
</dbReference>
<dbReference type="SMART" id="SM00382">
    <property type="entry name" value="AAA"/>
    <property type="match status" value="1"/>
</dbReference>
<dbReference type="EMBL" id="FQZU01000042">
    <property type="protein sequence ID" value="SHL03834.1"/>
    <property type="molecule type" value="Genomic_DNA"/>
</dbReference>
<dbReference type="Proteomes" id="UP000183994">
    <property type="component" value="Unassembled WGS sequence"/>
</dbReference>
<dbReference type="Gene3D" id="1.10.3720.10">
    <property type="entry name" value="MetI-like"/>
    <property type="match status" value="1"/>
</dbReference>
<dbReference type="GO" id="GO:0055085">
    <property type="term" value="P:transmembrane transport"/>
    <property type="evidence" value="ECO:0007669"/>
    <property type="project" value="InterPro"/>
</dbReference>
<comment type="similarity">
    <text evidence="9">Belongs to the binding-protein-dependent transport system permease family.</text>
</comment>
<evidence type="ECO:0000256" key="2">
    <source>
        <dbReference type="ARBA" id="ARBA00022448"/>
    </source>
</evidence>
<dbReference type="InterPro" id="IPR035906">
    <property type="entry name" value="MetI-like_sf"/>
</dbReference>
<evidence type="ECO:0000256" key="9">
    <source>
        <dbReference type="RuleBase" id="RU363032"/>
    </source>
</evidence>
<comment type="subcellular location">
    <subcellularLocation>
        <location evidence="1 9">Cell membrane</location>
        <topology evidence="1 9">Multi-pass membrane protein</topology>
    </subcellularLocation>
</comment>
<feature type="transmembrane region" description="Helical" evidence="9">
    <location>
        <begin position="187"/>
        <end position="212"/>
    </location>
</feature>
<dbReference type="GO" id="GO:0005886">
    <property type="term" value="C:plasma membrane"/>
    <property type="evidence" value="ECO:0007669"/>
    <property type="project" value="UniProtKB-SubCell"/>
</dbReference>
<dbReference type="PROSITE" id="PS50928">
    <property type="entry name" value="ABC_TM1"/>
    <property type="match status" value="1"/>
</dbReference>
<feature type="transmembrane region" description="Helical" evidence="9">
    <location>
        <begin position="132"/>
        <end position="149"/>
    </location>
</feature>
<feature type="transmembrane region" description="Helical" evidence="9">
    <location>
        <begin position="102"/>
        <end position="126"/>
    </location>
</feature>
<keyword evidence="4 9" id="KW-0812">Transmembrane</keyword>
<dbReference type="InterPro" id="IPR000515">
    <property type="entry name" value="MetI-like"/>
</dbReference>
<keyword evidence="7 9" id="KW-1133">Transmembrane helix</keyword>
<evidence type="ECO:0000313" key="13">
    <source>
        <dbReference type="Proteomes" id="UP000183994"/>
    </source>
</evidence>
<evidence type="ECO:0000256" key="1">
    <source>
        <dbReference type="ARBA" id="ARBA00004651"/>
    </source>
</evidence>
<evidence type="ECO:0000313" key="12">
    <source>
        <dbReference type="EMBL" id="SHL03834.1"/>
    </source>
</evidence>
<dbReference type="GO" id="GO:0015833">
    <property type="term" value="P:peptide transport"/>
    <property type="evidence" value="ECO:0007669"/>
    <property type="project" value="InterPro"/>
</dbReference>
<keyword evidence="6 12" id="KW-0067">ATP-binding</keyword>
<evidence type="ECO:0000256" key="3">
    <source>
        <dbReference type="ARBA" id="ARBA00022475"/>
    </source>
</evidence>
<keyword evidence="3" id="KW-1003">Cell membrane</keyword>
<dbReference type="GO" id="GO:0016887">
    <property type="term" value="F:ATP hydrolysis activity"/>
    <property type="evidence" value="ECO:0007669"/>
    <property type="project" value="InterPro"/>
</dbReference>
<dbReference type="GO" id="GO:0005524">
    <property type="term" value="F:ATP binding"/>
    <property type="evidence" value="ECO:0007669"/>
    <property type="project" value="UniProtKB-KW"/>
</dbReference>
<evidence type="ECO:0000256" key="8">
    <source>
        <dbReference type="ARBA" id="ARBA00023136"/>
    </source>
</evidence>
<evidence type="ECO:0000256" key="5">
    <source>
        <dbReference type="ARBA" id="ARBA00022741"/>
    </source>
</evidence>
<accession>A0A1M6XCY2</accession>
<dbReference type="InterPro" id="IPR003439">
    <property type="entry name" value="ABC_transporter-like_ATP-bd"/>
</dbReference>
<dbReference type="InterPro" id="IPR003593">
    <property type="entry name" value="AAA+_ATPase"/>
</dbReference>
<dbReference type="PANTHER" id="PTHR43386">
    <property type="entry name" value="OLIGOPEPTIDE TRANSPORT SYSTEM PERMEASE PROTEIN APPC"/>
    <property type="match status" value="1"/>
</dbReference>
<dbReference type="Pfam" id="PF00005">
    <property type="entry name" value="ABC_tran"/>
    <property type="match status" value="1"/>
</dbReference>
<dbReference type="SUPFAM" id="SSF52540">
    <property type="entry name" value="P-loop containing nucleoside triphosphate hydrolases"/>
    <property type="match status" value="1"/>
</dbReference>
<evidence type="ECO:0000259" key="10">
    <source>
        <dbReference type="PROSITE" id="PS50893"/>
    </source>
</evidence>
<reference evidence="13" key="1">
    <citation type="submission" date="2016-11" db="EMBL/GenBank/DDBJ databases">
        <authorList>
            <person name="Varghese N."/>
            <person name="Submissions S."/>
        </authorList>
    </citation>
    <scope>NUCLEOTIDE SEQUENCE [LARGE SCALE GENOMIC DNA]</scope>
    <source>
        <strain evidence="13">DSM 16219</strain>
    </source>
</reference>
<dbReference type="RefSeq" id="WP_073478505.1">
    <property type="nucleotide sequence ID" value="NZ_FQZU01000042.1"/>
</dbReference>
<dbReference type="CDD" id="cd06261">
    <property type="entry name" value="TM_PBP2"/>
    <property type="match status" value="1"/>
</dbReference>
<keyword evidence="8 9" id="KW-0472">Membrane</keyword>
<evidence type="ECO:0000256" key="6">
    <source>
        <dbReference type="ARBA" id="ARBA00022840"/>
    </source>
</evidence>
<dbReference type="STRING" id="1121393.SAMN02745216_04514"/>
<dbReference type="InterPro" id="IPR050366">
    <property type="entry name" value="BP-dependent_transpt_permease"/>
</dbReference>
<name>A0A1M6XCY2_9BACT</name>
<feature type="transmembrane region" description="Helical" evidence="9">
    <location>
        <begin position="69"/>
        <end position="95"/>
    </location>
</feature>
<evidence type="ECO:0000259" key="11">
    <source>
        <dbReference type="PROSITE" id="PS50928"/>
    </source>
</evidence>
<dbReference type="NCBIfam" id="TIGR01727">
    <property type="entry name" value="oligo_HPY"/>
    <property type="match status" value="1"/>
</dbReference>
<dbReference type="AlphaFoldDB" id="A0A1M6XCY2"/>
<proteinExistence type="inferred from homology"/>
<dbReference type="PROSITE" id="PS50893">
    <property type="entry name" value="ABC_TRANSPORTER_2"/>
    <property type="match status" value="1"/>
</dbReference>
<dbReference type="PANTHER" id="PTHR43386:SF1">
    <property type="entry name" value="D,D-DIPEPTIDE TRANSPORT SYSTEM PERMEASE PROTEIN DDPC-RELATED"/>
    <property type="match status" value="1"/>
</dbReference>
<dbReference type="Gene3D" id="3.40.50.300">
    <property type="entry name" value="P-loop containing nucleotide triphosphate hydrolases"/>
    <property type="match status" value="1"/>
</dbReference>
<protein>
    <submittedName>
        <fullName evidence="12">Oligopeptide/dipeptide ABC transporter, ATP-binding protein, C-terminal domain-containing protein</fullName>
    </submittedName>
</protein>
<dbReference type="SUPFAM" id="SSF161098">
    <property type="entry name" value="MetI-like"/>
    <property type="match status" value="1"/>
</dbReference>
<keyword evidence="13" id="KW-1185">Reference proteome</keyword>
<keyword evidence="2 9" id="KW-0813">Transport</keyword>
<dbReference type="Pfam" id="PF00528">
    <property type="entry name" value="BPD_transp_1"/>
    <property type="match status" value="1"/>
</dbReference>
<feature type="domain" description="ABC transmembrane type-1" evidence="11">
    <location>
        <begin position="67"/>
        <end position="258"/>
    </location>
</feature>
<dbReference type="Pfam" id="PF08352">
    <property type="entry name" value="oligo_HPY"/>
    <property type="match status" value="1"/>
</dbReference>
<sequence length="601" mass="64309">MGFDQKKARLLALAVAICTLLAIFAPSLIAPQGMDELGSPYLPPGPGHVLGTNDIGQDLLSELVFGARASLLVGLLSALIATAAGALAGALAGYFRGRTDALLMGLTDMFLAIPGLPLIIILAAFLGPGMGNIVFVISLLSWAPTARIIRSKVLELREQEFILNARCLGAGNLYLIFRHILPNTGDLILAKAILAAAAGMMAEAGLSFLGLGDPVSKSWGGMIHDAFSCGALTNGAYWWYLPPIFCLSLFVLAFSIISNAFLQANQNPSMSAGNYYGRNPSKAKEVDYSASPAPALLHFENHSVSFPQRTGDVVQAVQGLDLTVQTNEKIAVLGLSGSGKSLLLLSIIGVNLPKGNYSGRVLACGEDVRGMSQGELCHLRRSFAAYTPQGIGNGLNPVMKIEQQIMECIPRANKKNGQTAAELLARAGLDEPERTAGNYPHRLSGGMKEKVLAAMALASPAKIILADEPTKALDEDSCKAVTKAFASMKDRAMIAVTHDLNFARAVATRVLVLHQGRIVEDAPASVFFKNALHPFSLALLQAVAMEGWKLEEVNKAPSMEAQKQEACSFIRECPFAWEKCRNRPPLLNRGDQKIRCWRYAA</sequence>
<keyword evidence="5" id="KW-0547">Nucleotide-binding</keyword>
<organism evidence="12 13">
    <name type="scientific">Desulfatibacillum alkenivorans DSM 16219</name>
    <dbReference type="NCBI Taxonomy" id="1121393"/>
    <lineage>
        <taxon>Bacteria</taxon>
        <taxon>Pseudomonadati</taxon>
        <taxon>Thermodesulfobacteriota</taxon>
        <taxon>Desulfobacteria</taxon>
        <taxon>Desulfobacterales</taxon>
        <taxon>Desulfatibacillaceae</taxon>
        <taxon>Desulfatibacillum</taxon>
    </lineage>
</organism>
<feature type="domain" description="ABC transporter" evidence="10">
    <location>
        <begin position="297"/>
        <end position="540"/>
    </location>
</feature>
<evidence type="ECO:0000256" key="4">
    <source>
        <dbReference type="ARBA" id="ARBA00022692"/>
    </source>
</evidence>